<evidence type="ECO:0000313" key="10">
    <source>
        <dbReference type="EMBL" id="KPI42541.1"/>
    </source>
</evidence>
<keyword evidence="2" id="KW-0479">Metal-binding</keyword>
<evidence type="ECO:0000256" key="3">
    <source>
        <dbReference type="ARBA" id="ARBA00022793"/>
    </source>
</evidence>
<dbReference type="GeneID" id="28742184"/>
<feature type="domain" description="Amidohydrolase-related" evidence="9">
    <location>
        <begin position="8"/>
        <end position="329"/>
    </location>
</feature>
<evidence type="ECO:0000256" key="1">
    <source>
        <dbReference type="ARBA" id="ARBA00005871"/>
    </source>
</evidence>
<evidence type="ECO:0000256" key="5">
    <source>
        <dbReference type="ARBA" id="ARBA00023239"/>
    </source>
</evidence>
<dbReference type="InterPro" id="IPR032466">
    <property type="entry name" value="Metal_Hydrolase"/>
</dbReference>
<dbReference type="Gene3D" id="3.20.20.140">
    <property type="entry name" value="Metal-dependent hydrolases"/>
    <property type="match status" value="1"/>
</dbReference>
<comment type="similarity">
    <text evidence="1">Belongs to the metallo-dependent hydrolases superfamily. ACMSD family.</text>
</comment>
<dbReference type="GO" id="GO:0019748">
    <property type="term" value="P:secondary metabolic process"/>
    <property type="evidence" value="ECO:0007669"/>
    <property type="project" value="TreeGrafter"/>
</dbReference>
<evidence type="ECO:0000256" key="6">
    <source>
        <dbReference type="ARBA" id="ARBA00036832"/>
    </source>
</evidence>
<keyword evidence="5 8" id="KW-0456">Lyase</keyword>
<dbReference type="InterPro" id="IPR006680">
    <property type="entry name" value="Amidohydro-rel"/>
</dbReference>
<sequence>MPSPYEKIDCHSHYLPAGYGEALANNGHKYPDGMPGIPTWSEEAHLDMMSTCNITKCILSITSPGVHLVANDDELAGKVARLCNDAGAELKRRRPDQFGFFASLPVPNIEEAIVELNRAYDELDCDGITLETNKHGVYLGDSRLDPLMAELNNRHGTLFIHPTTPCMPDGQTAAVPLTLFPRSTYEFFFDTCRTVINLFATGTVRCNPNITFIIPHMGGAFPPLIQRFSRVAPILGLPGIDPELSPDFVLDRLNNQFYFDTAGWPFGGQAQGLLQYVSPKRILFGTDFPFTPLPAVISAVAGHDQHMVTTFGSDEAVERVCRGNARRLLQEKARTGR</sequence>
<dbReference type="InterPro" id="IPR032465">
    <property type="entry name" value="ACMSD"/>
</dbReference>
<evidence type="ECO:0000259" key="9">
    <source>
        <dbReference type="Pfam" id="PF04909"/>
    </source>
</evidence>
<keyword evidence="4" id="KW-0862">Zinc</keyword>
<keyword evidence="3 8" id="KW-0210">Decarboxylase</keyword>
<dbReference type="EMBL" id="LFJN01000007">
    <property type="protein sequence ID" value="KPI42541.1"/>
    <property type="molecule type" value="Genomic_DNA"/>
</dbReference>
<gene>
    <name evidence="10" type="ORF">AB675_9741</name>
</gene>
<comment type="catalytic activity">
    <reaction evidence="6">
        <text>6-methylsalicylate + H(+) = 3-methylphenol + CO2</text>
        <dbReference type="Rhea" id="RHEA:23112"/>
        <dbReference type="ChEBI" id="CHEBI:15378"/>
        <dbReference type="ChEBI" id="CHEBI:16526"/>
        <dbReference type="ChEBI" id="CHEBI:17231"/>
        <dbReference type="ChEBI" id="CHEBI:36658"/>
        <dbReference type="EC" id="4.1.1.52"/>
    </reaction>
    <physiologicalReaction direction="left-to-right" evidence="6">
        <dbReference type="Rhea" id="RHEA:23113"/>
    </physiologicalReaction>
</comment>
<dbReference type="GO" id="GO:0016787">
    <property type="term" value="F:hydrolase activity"/>
    <property type="evidence" value="ECO:0007669"/>
    <property type="project" value="InterPro"/>
</dbReference>
<dbReference type="STRING" id="1664694.A0A0N0NPA9"/>
<name>A0A0N0NPA9_9EURO</name>
<accession>A0A0N0NPA9</accession>
<dbReference type="OrthoDB" id="2832284at2759"/>
<dbReference type="SUPFAM" id="SSF51556">
    <property type="entry name" value="Metallo-dependent hydrolases"/>
    <property type="match status" value="1"/>
</dbReference>
<dbReference type="EC" id="4.1.1.52" evidence="7"/>
<dbReference type="GO" id="GO:0046872">
    <property type="term" value="F:metal ion binding"/>
    <property type="evidence" value="ECO:0007669"/>
    <property type="project" value="UniProtKB-KW"/>
</dbReference>
<dbReference type="PANTHER" id="PTHR21240">
    <property type="entry name" value="2-AMINO-3-CARBOXYLMUCONATE-6-SEMIALDEHYDE DECARBOXYLASE"/>
    <property type="match status" value="1"/>
</dbReference>
<dbReference type="GO" id="GO:0005829">
    <property type="term" value="C:cytosol"/>
    <property type="evidence" value="ECO:0007669"/>
    <property type="project" value="TreeGrafter"/>
</dbReference>
<dbReference type="AlphaFoldDB" id="A0A0N0NPA9"/>
<evidence type="ECO:0000313" key="11">
    <source>
        <dbReference type="Proteomes" id="UP000038010"/>
    </source>
</evidence>
<evidence type="ECO:0000256" key="2">
    <source>
        <dbReference type="ARBA" id="ARBA00022723"/>
    </source>
</evidence>
<proteinExistence type="inferred from homology"/>
<evidence type="ECO:0000256" key="7">
    <source>
        <dbReference type="ARBA" id="ARBA00038889"/>
    </source>
</evidence>
<dbReference type="VEuPathDB" id="FungiDB:AB675_9741"/>
<dbReference type="RefSeq" id="XP_018002504.1">
    <property type="nucleotide sequence ID" value="XM_018150304.1"/>
</dbReference>
<comment type="caution">
    <text evidence="10">The sequence shown here is derived from an EMBL/GenBank/DDBJ whole genome shotgun (WGS) entry which is preliminary data.</text>
</comment>
<reference evidence="10 11" key="1">
    <citation type="submission" date="2015-06" db="EMBL/GenBank/DDBJ databases">
        <title>Draft genome of the ant-associated black yeast Phialophora attae CBS 131958.</title>
        <authorList>
            <person name="Moreno L.F."/>
            <person name="Stielow B.J."/>
            <person name="de Hoog S."/>
            <person name="Vicente V.A."/>
            <person name="Weiss V.A."/>
            <person name="de Vries M."/>
            <person name="Cruz L.M."/>
            <person name="Souza E.M."/>
        </authorList>
    </citation>
    <scope>NUCLEOTIDE SEQUENCE [LARGE SCALE GENOMIC DNA]</scope>
    <source>
        <strain evidence="10 11">CBS 131958</strain>
    </source>
</reference>
<dbReference type="Proteomes" id="UP000038010">
    <property type="component" value="Unassembled WGS sequence"/>
</dbReference>
<dbReference type="PANTHER" id="PTHR21240:SF29">
    <property type="entry name" value="AMIDOHYDROLASE-RELATED DOMAIN-CONTAINING PROTEIN"/>
    <property type="match status" value="1"/>
</dbReference>
<evidence type="ECO:0000256" key="4">
    <source>
        <dbReference type="ARBA" id="ARBA00022833"/>
    </source>
</evidence>
<dbReference type="Pfam" id="PF04909">
    <property type="entry name" value="Amidohydro_2"/>
    <property type="match status" value="1"/>
</dbReference>
<keyword evidence="11" id="KW-1185">Reference proteome</keyword>
<organism evidence="10 11">
    <name type="scientific">Cyphellophora attinorum</name>
    <dbReference type="NCBI Taxonomy" id="1664694"/>
    <lineage>
        <taxon>Eukaryota</taxon>
        <taxon>Fungi</taxon>
        <taxon>Dikarya</taxon>
        <taxon>Ascomycota</taxon>
        <taxon>Pezizomycotina</taxon>
        <taxon>Eurotiomycetes</taxon>
        <taxon>Chaetothyriomycetidae</taxon>
        <taxon>Chaetothyriales</taxon>
        <taxon>Cyphellophoraceae</taxon>
        <taxon>Cyphellophora</taxon>
    </lineage>
</organism>
<protein>
    <recommendedName>
        <fullName evidence="7">6-methylsalicylate decarboxylase</fullName>
        <ecNumber evidence="7">4.1.1.52</ecNumber>
    </recommendedName>
</protein>
<evidence type="ECO:0000256" key="8">
    <source>
        <dbReference type="RuleBase" id="RU366045"/>
    </source>
</evidence>
<dbReference type="GO" id="GO:0047596">
    <property type="term" value="F:6-methylsalicylate decarboxylase activity"/>
    <property type="evidence" value="ECO:0007669"/>
    <property type="project" value="UniProtKB-EC"/>
</dbReference>